<evidence type="ECO:0000256" key="1">
    <source>
        <dbReference type="ARBA" id="ARBA00001933"/>
    </source>
</evidence>
<keyword evidence="3" id="KW-0210">Decarboxylase</keyword>
<dbReference type="Gene3D" id="3.40.640.10">
    <property type="entry name" value="Type I PLP-dependent aspartate aminotransferase-like (Major domain)"/>
    <property type="match status" value="1"/>
</dbReference>
<comment type="cofactor">
    <cofactor evidence="1 6 7">
        <name>pyridoxal 5'-phosphate</name>
        <dbReference type="ChEBI" id="CHEBI:597326"/>
    </cofactor>
</comment>
<dbReference type="AlphaFoldDB" id="A0A9W4TVF8"/>
<reference evidence="8" key="1">
    <citation type="submission" date="2022-12" db="EMBL/GenBank/DDBJ databases">
        <authorList>
            <person name="Brejova B."/>
        </authorList>
    </citation>
    <scope>NUCLEOTIDE SEQUENCE</scope>
</reference>
<evidence type="ECO:0000256" key="5">
    <source>
        <dbReference type="ARBA" id="ARBA00023239"/>
    </source>
</evidence>
<evidence type="ECO:0000313" key="8">
    <source>
        <dbReference type="EMBL" id="CAI5758417.1"/>
    </source>
</evidence>
<dbReference type="Pfam" id="PF00282">
    <property type="entry name" value="Pyridoxal_deC"/>
    <property type="match status" value="1"/>
</dbReference>
<dbReference type="Proteomes" id="UP001152885">
    <property type="component" value="Unassembled WGS sequence"/>
</dbReference>
<feature type="modified residue" description="N6-(pyridoxal phosphate)lysine" evidence="6">
    <location>
        <position position="308"/>
    </location>
</feature>
<evidence type="ECO:0000313" key="9">
    <source>
        <dbReference type="Proteomes" id="UP001152885"/>
    </source>
</evidence>
<dbReference type="SUPFAM" id="SSF53383">
    <property type="entry name" value="PLP-dependent transferases"/>
    <property type="match status" value="1"/>
</dbReference>
<evidence type="ECO:0000256" key="3">
    <source>
        <dbReference type="ARBA" id="ARBA00022793"/>
    </source>
</evidence>
<dbReference type="Gene3D" id="3.90.1150.170">
    <property type="match status" value="1"/>
</dbReference>
<accession>A0A9W4TVF8</accession>
<evidence type="ECO:0000256" key="2">
    <source>
        <dbReference type="ARBA" id="ARBA00009533"/>
    </source>
</evidence>
<dbReference type="PANTHER" id="PTHR45677">
    <property type="entry name" value="GLUTAMATE DECARBOXYLASE-RELATED"/>
    <property type="match status" value="1"/>
</dbReference>
<dbReference type="PANTHER" id="PTHR45677:SF8">
    <property type="entry name" value="CYSTEINE SULFINIC ACID DECARBOXYLASE"/>
    <property type="match status" value="1"/>
</dbReference>
<proteinExistence type="inferred from homology"/>
<dbReference type="InterPro" id="IPR002129">
    <property type="entry name" value="PyrdxlP-dep_de-COase"/>
</dbReference>
<comment type="similarity">
    <text evidence="2 7">Belongs to the group II decarboxylase family.</text>
</comment>
<name>A0A9W4TVF8_9ASCO</name>
<gene>
    <name evidence="8" type="ORF">CANVERA_P2930</name>
</gene>
<dbReference type="GO" id="GO:0016831">
    <property type="term" value="F:carboxy-lyase activity"/>
    <property type="evidence" value="ECO:0007669"/>
    <property type="project" value="UniProtKB-KW"/>
</dbReference>
<dbReference type="GO" id="GO:0005737">
    <property type="term" value="C:cytoplasm"/>
    <property type="evidence" value="ECO:0007669"/>
    <property type="project" value="TreeGrafter"/>
</dbReference>
<keyword evidence="9" id="KW-1185">Reference proteome</keyword>
<keyword evidence="5 7" id="KW-0456">Lyase</keyword>
<dbReference type="GO" id="GO:0030170">
    <property type="term" value="F:pyridoxal phosphate binding"/>
    <property type="evidence" value="ECO:0007669"/>
    <property type="project" value="InterPro"/>
</dbReference>
<sequence>MTIESSLESNRVQELDDLLTELKPKILSYIDQADPKSSQYNLKSLGTYHPPSFLKKELTQESNLDQPCNQKELFKVIDKVLQFSVNTWNPGFLDKLYASNNPIGVVSDILLSVLNTNSHVYTVSPVLSVIENHIGKKYAKLFFKQEKCGGLTFSGGSWSNITSLQVARSLKYPDTKVKGNQNYKFAIYSSVHCHYSVVKAAILLGIGSENVFKVDVDENGVMDVDHLIAVIDETIKQGYTPLYLNSTAGTTVFGSYDPFTKLHEICQKYNIHHHIDGSWGGNVIFSNKYKDRLEGCQFADSITVNPHKMLGVPTTCSFLLLPNVDNFQVAMSLQAPYLFHGREEDNDDGENYDLADGTMGCGRRADSFKFYLAWLYYGTKGFESRIDHAFEIKQYFIDKILSNGDFELVGPKQPQCLQVCFYYNPNKLANNTETTRFISRELHKLGKYLVDFSPNPVNDSKGEFFRVVFNSPILTDKVIDNLIDSIINIGKHL</sequence>
<evidence type="ECO:0000256" key="7">
    <source>
        <dbReference type="RuleBase" id="RU000382"/>
    </source>
</evidence>
<evidence type="ECO:0000256" key="4">
    <source>
        <dbReference type="ARBA" id="ARBA00022898"/>
    </source>
</evidence>
<dbReference type="OrthoDB" id="2161780at2759"/>
<organism evidence="8 9">
    <name type="scientific">Candida verbasci</name>
    <dbReference type="NCBI Taxonomy" id="1227364"/>
    <lineage>
        <taxon>Eukaryota</taxon>
        <taxon>Fungi</taxon>
        <taxon>Dikarya</taxon>
        <taxon>Ascomycota</taxon>
        <taxon>Saccharomycotina</taxon>
        <taxon>Pichiomycetes</taxon>
        <taxon>Debaryomycetaceae</taxon>
        <taxon>Candida/Lodderomyces clade</taxon>
        <taxon>Candida</taxon>
    </lineage>
</organism>
<dbReference type="InterPro" id="IPR015421">
    <property type="entry name" value="PyrdxlP-dep_Trfase_major"/>
</dbReference>
<dbReference type="GO" id="GO:0019752">
    <property type="term" value="P:carboxylic acid metabolic process"/>
    <property type="evidence" value="ECO:0007669"/>
    <property type="project" value="InterPro"/>
</dbReference>
<comment type="caution">
    <text evidence="8">The sequence shown here is derived from an EMBL/GenBank/DDBJ whole genome shotgun (WGS) entry which is preliminary data.</text>
</comment>
<evidence type="ECO:0000256" key="6">
    <source>
        <dbReference type="PIRSR" id="PIRSR602129-50"/>
    </source>
</evidence>
<keyword evidence="4 6" id="KW-0663">Pyridoxal phosphate</keyword>
<evidence type="ECO:0008006" key="10">
    <source>
        <dbReference type="Google" id="ProtNLM"/>
    </source>
</evidence>
<protein>
    <recommendedName>
        <fullName evidence="10">Glutamate decarboxylase</fullName>
    </recommendedName>
</protein>
<dbReference type="InterPro" id="IPR015424">
    <property type="entry name" value="PyrdxlP-dep_Trfase"/>
</dbReference>
<dbReference type="EMBL" id="CANTUO010000003">
    <property type="protein sequence ID" value="CAI5758417.1"/>
    <property type="molecule type" value="Genomic_DNA"/>
</dbReference>